<dbReference type="Gene3D" id="1.20.120.960">
    <property type="entry name" value="Histidine kinase NarX, sensor domain"/>
    <property type="match status" value="1"/>
</dbReference>
<dbReference type="InterPro" id="IPR029095">
    <property type="entry name" value="NarX-like_N"/>
</dbReference>
<keyword evidence="3" id="KW-1133">Transmembrane helix</keyword>
<evidence type="ECO:0000313" key="7">
    <source>
        <dbReference type="EMBL" id="SEL69318.1"/>
    </source>
</evidence>
<keyword evidence="2" id="KW-0812">Transmembrane</keyword>
<evidence type="ECO:0000313" key="8">
    <source>
        <dbReference type="Proteomes" id="UP000185766"/>
    </source>
</evidence>
<feature type="domain" description="NarX-like N-terminal" evidence="6">
    <location>
        <begin position="28"/>
        <end position="110"/>
    </location>
</feature>
<dbReference type="InterPro" id="IPR042295">
    <property type="entry name" value="NarX-like_N_sf"/>
</dbReference>
<evidence type="ECO:0000256" key="1">
    <source>
        <dbReference type="ARBA" id="ARBA00004141"/>
    </source>
</evidence>
<accession>A0A1H7SAA7</accession>
<protein>
    <submittedName>
        <fullName evidence="7">Type IV pili methyl-accepting chemotaxis transducer N-term</fullName>
    </submittedName>
</protein>
<evidence type="ECO:0000256" key="2">
    <source>
        <dbReference type="ARBA" id="ARBA00022692"/>
    </source>
</evidence>
<reference evidence="7 8" key="1">
    <citation type="submission" date="2016-10" db="EMBL/GenBank/DDBJ databases">
        <authorList>
            <person name="de Groot N.N."/>
        </authorList>
    </citation>
    <scope>NUCLEOTIDE SEQUENCE [LARGE SCALE GENOMIC DNA]</scope>
    <source>
        <strain evidence="7 8">JCM 19513</strain>
    </source>
</reference>
<feature type="signal peptide" evidence="5">
    <location>
        <begin position="1"/>
        <end position="27"/>
    </location>
</feature>
<dbReference type="EMBL" id="FOAS01000018">
    <property type="protein sequence ID" value="SEL69318.1"/>
    <property type="molecule type" value="Genomic_DNA"/>
</dbReference>
<comment type="subcellular location">
    <subcellularLocation>
        <location evidence="1">Membrane</location>
        <topology evidence="1">Multi-pass membrane protein</topology>
    </subcellularLocation>
</comment>
<dbReference type="Proteomes" id="UP000185766">
    <property type="component" value="Unassembled WGS sequence"/>
</dbReference>
<organism evidence="7 8">
    <name type="scientific">Atopomonas hussainii</name>
    <dbReference type="NCBI Taxonomy" id="1429083"/>
    <lineage>
        <taxon>Bacteria</taxon>
        <taxon>Pseudomonadati</taxon>
        <taxon>Pseudomonadota</taxon>
        <taxon>Gammaproteobacteria</taxon>
        <taxon>Pseudomonadales</taxon>
        <taxon>Pseudomonadaceae</taxon>
        <taxon>Atopomonas</taxon>
    </lineage>
</organism>
<proteinExistence type="predicted"/>
<keyword evidence="5" id="KW-0732">Signal</keyword>
<dbReference type="STRING" id="1429083.GCA_001885685_00939"/>
<name>A0A1H7SAA7_9GAMM</name>
<evidence type="ECO:0000259" key="6">
    <source>
        <dbReference type="Pfam" id="PF13675"/>
    </source>
</evidence>
<dbReference type="GO" id="GO:0016020">
    <property type="term" value="C:membrane"/>
    <property type="evidence" value="ECO:0007669"/>
    <property type="project" value="UniProtKB-SubCell"/>
</dbReference>
<evidence type="ECO:0000256" key="5">
    <source>
        <dbReference type="SAM" id="SignalP"/>
    </source>
</evidence>
<feature type="chain" id="PRO_5010216611" evidence="5">
    <location>
        <begin position="28"/>
        <end position="264"/>
    </location>
</feature>
<dbReference type="Pfam" id="PF13675">
    <property type="entry name" value="PilJ"/>
    <property type="match status" value="2"/>
</dbReference>
<feature type="domain" description="NarX-like N-terminal" evidence="6">
    <location>
        <begin position="147"/>
        <end position="227"/>
    </location>
</feature>
<dbReference type="AlphaFoldDB" id="A0A1H7SAA7"/>
<dbReference type="RefSeq" id="WP_074870311.1">
    <property type="nucleotide sequence ID" value="NZ_FOAS01000018.1"/>
</dbReference>
<sequence>MPRLTIKHWLTTALALLLGLASLSSHAELSNDAEAVNRAGQQRMLSQRITKNYLMLGQDIRPDIANRQLDDSLARFEENQLWLEQYAKSAAARAALKNSGAVWQEFRQAALQAPDKAQANNVITLSEALLSAAETSVKLIEQDTGLASAEIINRSGRQRMLSQRIALYYMALSWKLAEPSYSERFNQAVSEFDQALSQLEQSAHNTNETRALLKKADAQWQFSRKGFALSGDARFVPTLIGTTSESLLHNMETLTKAYTALPQS</sequence>
<gene>
    <name evidence="7" type="ORF">SAMN05216214_1184</name>
</gene>
<keyword evidence="8" id="KW-1185">Reference proteome</keyword>
<evidence type="ECO:0000256" key="4">
    <source>
        <dbReference type="ARBA" id="ARBA00023136"/>
    </source>
</evidence>
<evidence type="ECO:0000256" key="3">
    <source>
        <dbReference type="ARBA" id="ARBA00022989"/>
    </source>
</evidence>
<keyword evidence="4" id="KW-0472">Membrane</keyword>